<evidence type="ECO:0000259" key="8">
    <source>
        <dbReference type="Pfam" id="PF00082"/>
    </source>
</evidence>
<evidence type="ECO:0000256" key="2">
    <source>
        <dbReference type="ARBA" id="ARBA00022670"/>
    </source>
</evidence>
<dbReference type="PROSITE" id="PS51892">
    <property type="entry name" value="SUBTILASE"/>
    <property type="match status" value="1"/>
</dbReference>
<proteinExistence type="inferred from homology"/>
<dbReference type="InterPro" id="IPR036852">
    <property type="entry name" value="Peptidase_S8/S53_dom_sf"/>
</dbReference>
<dbReference type="EMBL" id="JAOVZO020000003">
    <property type="protein sequence ID" value="MDC8011938.1"/>
    <property type="molecule type" value="Genomic_DNA"/>
</dbReference>
<dbReference type="Gene3D" id="3.40.50.200">
    <property type="entry name" value="Peptidase S8/S53 domain"/>
    <property type="match status" value="1"/>
</dbReference>
<evidence type="ECO:0000256" key="3">
    <source>
        <dbReference type="ARBA" id="ARBA00022801"/>
    </source>
</evidence>
<comment type="caution">
    <text evidence="9">The sequence shown here is derived from an EMBL/GenBank/DDBJ whole genome shotgun (WGS) entry which is preliminary data.</text>
</comment>
<evidence type="ECO:0000256" key="7">
    <source>
        <dbReference type="SAM" id="SignalP"/>
    </source>
</evidence>
<dbReference type="GO" id="GO:0006508">
    <property type="term" value="P:proteolysis"/>
    <property type="evidence" value="ECO:0007669"/>
    <property type="project" value="UniProtKB-KW"/>
</dbReference>
<dbReference type="InterPro" id="IPR023828">
    <property type="entry name" value="Peptidase_S8_Ser-AS"/>
</dbReference>
<protein>
    <submittedName>
        <fullName evidence="9">S8 family serine peptidase</fullName>
    </submittedName>
</protein>
<dbReference type="PANTHER" id="PTHR43399:SF4">
    <property type="entry name" value="CELL WALL-ASSOCIATED PROTEASE"/>
    <property type="match status" value="1"/>
</dbReference>
<feature type="active site" description="Charge relay system" evidence="5 6">
    <location>
        <position position="231"/>
    </location>
</feature>
<dbReference type="InterPro" id="IPR015500">
    <property type="entry name" value="Peptidase_S8_subtilisin-rel"/>
</dbReference>
<evidence type="ECO:0000256" key="5">
    <source>
        <dbReference type="PIRSR" id="PIRSR615500-1"/>
    </source>
</evidence>
<dbReference type="RefSeq" id="WP_263543204.1">
    <property type="nucleotide sequence ID" value="NZ_JAOVZO020000003.1"/>
</dbReference>
<name>A0A9X4BH52_9GAMM</name>
<dbReference type="CDD" id="cd07481">
    <property type="entry name" value="Peptidases_S8_BacillopeptidaseF-like"/>
    <property type="match status" value="1"/>
</dbReference>
<dbReference type="Proteomes" id="UP001139971">
    <property type="component" value="Unassembled WGS sequence"/>
</dbReference>
<keyword evidence="10" id="KW-1185">Reference proteome</keyword>
<feature type="domain" description="Peptidase S8/S53" evidence="8">
    <location>
        <begin position="169"/>
        <end position="452"/>
    </location>
</feature>
<dbReference type="PRINTS" id="PR00723">
    <property type="entry name" value="SUBTILISIN"/>
</dbReference>
<feature type="active site" description="Charge relay system" evidence="5 6">
    <location>
        <position position="413"/>
    </location>
</feature>
<evidence type="ECO:0000256" key="4">
    <source>
        <dbReference type="ARBA" id="ARBA00022825"/>
    </source>
</evidence>
<evidence type="ECO:0000256" key="1">
    <source>
        <dbReference type="ARBA" id="ARBA00011073"/>
    </source>
</evidence>
<dbReference type="GO" id="GO:0004252">
    <property type="term" value="F:serine-type endopeptidase activity"/>
    <property type="evidence" value="ECO:0007669"/>
    <property type="project" value="UniProtKB-UniRule"/>
</dbReference>
<keyword evidence="4 6" id="KW-0720">Serine protease</keyword>
<evidence type="ECO:0000313" key="9">
    <source>
        <dbReference type="EMBL" id="MDC8011938.1"/>
    </source>
</evidence>
<feature type="active site" description="Charge relay system" evidence="5 6">
    <location>
        <position position="178"/>
    </location>
</feature>
<reference evidence="9" key="1">
    <citation type="submission" date="2023-02" db="EMBL/GenBank/DDBJ databases">
        <title>Tahibacter soli sp. nov. isolated from soil.</title>
        <authorList>
            <person name="Baek J.H."/>
            <person name="Lee J.K."/>
            <person name="Choi D.G."/>
            <person name="Jeon C.O."/>
        </authorList>
    </citation>
    <scope>NUCLEOTIDE SEQUENCE</scope>
    <source>
        <strain evidence="9">BL</strain>
    </source>
</reference>
<accession>A0A9X4BH52</accession>
<sequence>MRLATTLLRLTPLAIACASFGASAAAIDPPLARALAAGGTVEAIVAFDDRAVPALVDPNADVVARRTAWIAMLRATAERSQSALLARLRDDGVEHRAYWINNTVWVRADAATIAAIAQRDDVAAVYANAPMRQSLPPLEGAPSNEAALAVEWGVAKIRAPEVWAAGFTGQGVVVSGQDTGYQWDHPALKAKYRGWNGATADHNYNWHDGIHSGGVATCPANSPAPCDDNSHGTHTMGTIVGADGANQIGVAPDARWIGCRNMNSGTGTPQTYIDCMQWLLAPTDLAGGNPDPAKAPDVINNSWGCPEAPPPTGENCTPTTILQSAVDALVDGGIFFVASAGNGGSSCSTITDPPAIYAKSFVVGSTTSTDAMSSFSSRGPVAGVADKPDVSAPGSNVRSSVPGNGYGAKSGTSMAGPHVAGAAALVLSAAPSLRGHPDQIAAILRATSVHITSTQVCGGVAATTFPNPVQGYGRIDAYAAVQAAIAASDAIYEDGFEP</sequence>
<dbReference type="InterPro" id="IPR033857">
    <property type="entry name" value="Bacillopeptidase_F"/>
</dbReference>
<evidence type="ECO:0000256" key="6">
    <source>
        <dbReference type="PROSITE-ProRule" id="PRU01240"/>
    </source>
</evidence>
<organism evidence="9 10">
    <name type="scientific">Tahibacter soli</name>
    <dbReference type="NCBI Taxonomy" id="2983605"/>
    <lineage>
        <taxon>Bacteria</taxon>
        <taxon>Pseudomonadati</taxon>
        <taxon>Pseudomonadota</taxon>
        <taxon>Gammaproteobacteria</taxon>
        <taxon>Lysobacterales</taxon>
        <taxon>Rhodanobacteraceae</taxon>
        <taxon>Tahibacter</taxon>
    </lineage>
</organism>
<gene>
    <name evidence="9" type="ORF">OD750_005185</name>
</gene>
<dbReference type="PROSITE" id="PS00138">
    <property type="entry name" value="SUBTILASE_SER"/>
    <property type="match status" value="1"/>
</dbReference>
<dbReference type="AlphaFoldDB" id="A0A9X4BH52"/>
<dbReference type="SUPFAM" id="SSF52743">
    <property type="entry name" value="Subtilisin-like"/>
    <property type="match status" value="1"/>
</dbReference>
<keyword evidence="3 6" id="KW-0378">Hydrolase</keyword>
<dbReference type="InterPro" id="IPR000209">
    <property type="entry name" value="Peptidase_S8/S53_dom"/>
</dbReference>
<dbReference type="Pfam" id="PF00082">
    <property type="entry name" value="Peptidase_S8"/>
    <property type="match status" value="1"/>
</dbReference>
<comment type="similarity">
    <text evidence="1 6">Belongs to the peptidase S8 family.</text>
</comment>
<feature type="signal peptide" evidence="7">
    <location>
        <begin position="1"/>
        <end position="24"/>
    </location>
</feature>
<dbReference type="InterPro" id="IPR051048">
    <property type="entry name" value="Peptidase_S8/S53_subtilisin"/>
</dbReference>
<feature type="chain" id="PRO_5040987415" evidence="7">
    <location>
        <begin position="25"/>
        <end position="498"/>
    </location>
</feature>
<evidence type="ECO:0000313" key="10">
    <source>
        <dbReference type="Proteomes" id="UP001139971"/>
    </source>
</evidence>
<keyword evidence="2 6" id="KW-0645">Protease</keyword>
<dbReference type="PANTHER" id="PTHR43399">
    <property type="entry name" value="SUBTILISIN-RELATED"/>
    <property type="match status" value="1"/>
</dbReference>
<keyword evidence="7" id="KW-0732">Signal</keyword>